<evidence type="ECO:0000256" key="5">
    <source>
        <dbReference type="SAM" id="MobiDB-lite"/>
    </source>
</evidence>
<reference evidence="10" key="1">
    <citation type="submission" date="2016-10" db="EMBL/GenBank/DDBJ databases">
        <authorList>
            <person name="Varghese N."/>
            <person name="Submissions S."/>
        </authorList>
    </citation>
    <scope>NUCLEOTIDE SEQUENCE [LARGE SCALE GENOMIC DNA]</scope>
    <source>
        <strain evidence="10">ATCC 700379</strain>
    </source>
</reference>
<dbReference type="OrthoDB" id="9811483at2"/>
<dbReference type="PANTHER" id="PTHR43077">
    <property type="entry name" value="TRANSPORT PERMEASE YVFS-RELATED"/>
    <property type="match status" value="1"/>
</dbReference>
<dbReference type="Pfam" id="PF01061">
    <property type="entry name" value="ABC2_membrane"/>
    <property type="match status" value="1"/>
</dbReference>
<dbReference type="RefSeq" id="WP_093673382.1">
    <property type="nucleotide sequence ID" value="NZ_FOOY01000017.1"/>
</dbReference>
<keyword evidence="3 6" id="KW-1133">Transmembrane helix</keyword>
<dbReference type="AlphaFoldDB" id="A0A1I2TVK7"/>
<feature type="transmembrane region" description="Helical" evidence="6">
    <location>
        <begin position="21"/>
        <end position="43"/>
    </location>
</feature>
<feature type="transmembrane region" description="Helical" evidence="6">
    <location>
        <begin position="743"/>
        <end position="761"/>
    </location>
</feature>
<keyword evidence="10" id="KW-1185">Reference proteome</keyword>
<dbReference type="GO" id="GO:0140359">
    <property type="term" value="F:ABC-type transporter activity"/>
    <property type="evidence" value="ECO:0007669"/>
    <property type="project" value="InterPro"/>
</dbReference>
<feature type="domain" description="ABC-2 type transporter transmembrane" evidence="8">
    <location>
        <begin position="26"/>
        <end position="173"/>
    </location>
</feature>
<evidence type="ECO:0000256" key="6">
    <source>
        <dbReference type="SAM" id="Phobius"/>
    </source>
</evidence>
<keyword evidence="4 6" id="KW-0472">Membrane</keyword>
<dbReference type="InterPro" id="IPR051328">
    <property type="entry name" value="T7SS_ABC-Transporter"/>
</dbReference>
<dbReference type="Proteomes" id="UP000198752">
    <property type="component" value="Unassembled WGS sequence"/>
</dbReference>
<evidence type="ECO:0000256" key="4">
    <source>
        <dbReference type="ARBA" id="ARBA00023136"/>
    </source>
</evidence>
<sequence>MNVIHLIVAELKAIVAKPHNIVVMVAVMCVPLLYAGMFLYGFWDAFGKTGNLPVAVVNQDNGAVISGKQLNAGADLVEKLKKNNDFDWQFVSAKQAEDGFKNNHYFMTVRIPATFSLNATTLADNQLKPANLHYRINADYNFIASRMADAGVKQLKTRVSNEITKTYAKSMYAQLDKLTDGLSDAAKGSNKLAKGSKKEVAGLKTLKNGFKTLMNGTSQLSDGSAKLADGADALSDGAQNLSDGVHKYTGAVSNQIVPGSTQLAFGLNQLNNGIQKQKLGSNINTLNNGMQEFYSIIEGLPNQINSSINPAAIGQEAKQQITGNKSTIEKSAQQQISSNQSEIENSANQQITGSKTTIENSALQQVSNNKKSIENAAKQQISDQQTAIESGALKALNDQGVDIDKELSNQLEPLVESIVVAVNPSLNGNEAAIKGITDKILENGQTKNSLNSLSQSFTDAIKKTAVGTAQQIAPNVAYDTAQQIASQTAYSTAQQIAPNVAFSTAQQIAPQTAYSTAQQVAQQTASSTAAQIKSGVVGSMQQKDPKTGQTLTSAARHLTDGTSQLAGNNGIPLIISSVNQATQGAQTLNSGLNQLNNNSGSLANGASTLAGSTGTLANGAQSLASGANQLTSGTKQLSDGTNKLSDGAQQIYSGNTKLGTSLSDAHSELAKTPTNSAHATKFAEPVTSIDSSNQSVDTFGSGFAPYFISLGLYVGALLLTIIYDLGKPAGLATSGWNIALSKFFITILMSVGQALLIDFVVLKGLGLQVDHTWTFVGFTILTSMSYMAIIQWLAGSFNNEGRFAAIVILIFQLVTSGGAYAIELIPKWLQSASHVLPMTYSVNGLRNIIDGHQHQMLVGNSLILLLFIIVALSLSMITFSIKFRHTHKMIKANNYEGTPVE</sequence>
<dbReference type="InterPro" id="IPR023908">
    <property type="entry name" value="xxxLxxG_rpt"/>
</dbReference>
<accession>A0A1I2TVK7</accession>
<gene>
    <name evidence="9" type="ORF">SAMN02982927_02461</name>
</gene>
<evidence type="ECO:0000259" key="8">
    <source>
        <dbReference type="Pfam" id="PF12698"/>
    </source>
</evidence>
<feature type="domain" description="ABC-2 type transporter transmembrane" evidence="7">
    <location>
        <begin position="734"/>
        <end position="848"/>
    </location>
</feature>
<dbReference type="EMBL" id="FOOY01000017">
    <property type="protein sequence ID" value="SFG68793.1"/>
    <property type="molecule type" value="Genomic_DNA"/>
</dbReference>
<dbReference type="InterPro" id="IPR013525">
    <property type="entry name" value="ABC2_TM"/>
</dbReference>
<dbReference type="GO" id="GO:0016020">
    <property type="term" value="C:membrane"/>
    <property type="evidence" value="ECO:0007669"/>
    <property type="project" value="UniProtKB-SubCell"/>
</dbReference>
<dbReference type="NCBIfam" id="TIGR03057">
    <property type="entry name" value="xxxLxxG_by_4"/>
    <property type="match status" value="5"/>
</dbReference>
<comment type="subcellular location">
    <subcellularLocation>
        <location evidence="1">Membrane</location>
        <topology evidence="1">Multi-pass membrane protein</topology>
    </subcellularLocation>
</comment>
<dbReference type="NCBIfam" id="TIGR03062">
    <property type="entry name" value="pip_yhgE_Cterm"/>
    <property type="match status" value="1"/>
</dbReference>
<protein>
    <submittedName>
        <fullName evidence="9">Putative membrane protein</fullName>
    </submittedName>
</protein>
<dbReference type="InterPro" id="IPR017500">
    <property type="entry name" value="Phage_infect_YhgE_N"/>
</dbReference>
<dbReference type="InterPro" id="IPR011049">
    <property type="entry name" value="Serralysin-like_metalloprot_C"/>
</dbReference>
<feature type="transmembrane region" description="Helical" evidence="6">
    <location>
        <begin position="773"/>
        <end position="794"/>
    </location>
</feature>
<evidence type="ECO:0000256" key="2">
    <source>
        <dbReference type="ARBA" id="ARBA00022692"/>
    </source>
</evidence>
<feature type="compositionally biased region" description="Low complexity" evidence="5">
    <location>
        <begin position="331"/>
        <end position="350"/>
    </location>
</feature>
<dbReference type="InterPro" id="IPR017501">
    <property type="entry name" value="Phage_infect_YhgE_C"/>
</dbReference>
<dbReference type="Pfam" id="PF12698">
    <property type="entry name" value="ABC2_membrane_3"/>
    <property type="match status" value="1"/>
</dbReference>
<feature type="transmembrane region" description="Helical" evidence="6">
    <location>
        <begin position="803"/>
        <end position="822"/>
    </location>
</feature>
<proteinExistence type="predicted"/>
<dbReference type="NCBIfam" id="TIGR03061">
    <property type="entry name" value="pip_yhgE_Nterm"/>
    <property type="match status" value="1"/>
</dbReference>
<evidence type="ECO:0000259" key="7">
    <source>
        <dbReference type="Pfam" id="PF01061"/>
    </source>
</evidence>
<evidence type="ECO:0000256" key="1">
    <source>
        <dbReference type="ARBA" id="ARBA00004141"/>
    </source>
</evidence>
<feature type="region of interest" description="Disordered" evidence="5">
    <location>
        <begin position="323"/>
        <end position="350"/>
    </location>
</feature>
<feature type="transmembrane region" description="Helical" evidence="6">
    <location>
        <begin position="703"/>
        <end position="723"/>
    </location>
</feature>
<evidence type="ECO:0000313" key="9">
    <source>
        <dbReference type="EMBL" id="SFG68793.1"/>
    </source>
</evidence>
<dbReference type="Gene3D" id="1.10.287.950">
    <property type="entry name" value="Methyl-accepting chemotaxis protein"/>
    <property type="match status" value="2"/>
</dbReference>
<dbReference type="PANTHER" id="PTHR43077:SF5">
    <property type="entry name" value="PHAGE INFECTION PROTEIN"/>
    <property type="match status" value="1"/>
</dbReference>
<evidence type="ECO:0000256" key="3">
    <source>
        <dbReference type="ARBA" id="ARBA00022989"/>
    </source>
</evidence>
<organism evidence="9 10">
    <name type="scientific">Sporolactobacillus nakayamae</name>
    <dbReference type="NCBI Taxonomy" id="269670"/>
    <lineage>
        <taxon>Bacteria</taxon>
        <taxon>Bacillati</taxon>
        <taxon>Bacillota</taxon>
        <taxon>Bacilli</taxon>
        <taxon>Bacillales</taxon>
        <taxon>Sporolactobacillaceae</taxon>
        <taxon>Sporolactobacillus</taxon>
    </lineage>
</organism>
<keyword evidence="2 6" id="KW-0812">Transmembrane</keyword>
<dbReference type="SUPFAM" id="SSF101967">
    <property type="entry name" value="Adhesin YadA, collagen-binding domain"/>
    <property type="match status" value="1"/>
</dbReference>
<evidence type="ECO:0000313" key="10">
    <source>
        <dbReference type="Proteomes" id="UP000198752"/>
    </source>
</evidence>
<feature type="transmembrane region" description="Helical" evidence="6">
    <location>
        <begin position="862"/>
        <end position="881"/>
    </location>
</feature>
<name>A0A1I2TVK7_9BACL</name>